<organism evidence="1">
    <name type="scientific">Candidatus Kentrum sp. TC</name>
    <dbReference type="NCBI Taxonomy" id="2126339"/>
    <lineage>
        <taxon>Bacteria</taxon>
        <taxon>Pseudomonadati</taxon>
        <taxon>Pseudomonadota</taxon>
        <taxon>Gammaproteobacteria</taxon>
        <taxon>Candidatus Kentrum</taxon>
    </lineage>
</organism>
<gene>
    <name evidence="1" type="ORF">BECKTC1821D_GA0114238_10667</name>
</gene>
<sequence>MICGQLMAGGAEFLCHLVVIKTLDWNTGWGLVLSGSMAVTLSTFLMARYGSQHPPAAGTALWVCRSWSANPIWCRNCYF</sequence>
<reference evidence="1" key="1">
    <citation type="submission" date="2019-02" db="EMBL/GenBank/DDBJ databases">
        <authorList>
            <person name="Gruber-Vodicka R. H."/>
            <person name="Seah K. B. B."/>
        </authorList>
    </citation>
    <scope>NUCLEOTIDE SEQUENCE</scope>
    <source>
        <strain evidence="1">BECK_BZ123</strain>
    </source>
</reference>
<dbReference type="AlphaFoldDB" id="A0A450Z5F7"/>
<protein>
    <submittedName>
        <fullName evidence="1">HPP family protein</fullName>
    </submittedName>
</protein>
<proteinExistence type="predicted"/>
<name>A0A450Z5F7_9GAMM</name>
<accession>A0A450Z5F7</accession>
<dbReference type="EMBL" id="CAADFS010000066">
    <property type="protein sequence ID" value="VFK49035.1"/>
    <property type="molecule type" value="Genomic_DNA"/>
</dbReference>
<evidence type="ECO:0000313" key="1">
    <source>
        <dbReference type="EMBL" id="VFK49035.1"/>
    </source>
</evidence>